<sequence>MPGGDDFYDDATEIDDGLVEMFMIVGLAAMLAFLVYYRQQRQQEARRRAEQQGQQQGGNVNAAPQQQQDQGFFPPPGEPEFANWVAGEWATEHYPLWPCFTHLEVIAQGRSLASQKLHFIIHHSGSYRFTVCSPVQERVHPIGLVVEVQFTDEIGQILTGINTLGHAGSGVDNETNCVYPYRVRRSFPETSSFLDNNNHSIMSDYETYNLGDFELQNGDTIPSAKIAYKTFGNKTSPAIIYPTWYSGCKLAPFCKKRRIP</sequence>
<name>A0A9N8PUC4_9PEZI</name>
<reference evidence="3" key="1">
    <citation type="submission" date="2020-06" db="EMBL/GenBank/DDBJ databases">
        <authorList>
            <person name="Onetto C."/>
        </authorList>
    </citation>
    <scope>NUCLEOTIDE SEQUENCE</scope>
</reference>
<protein>
    <submittedName>
        <fullName evidence="3">Uncharacterized protein</fullName>
    </submittedName>
</protein>
<accession>A0A9N8PUC4</accession>
<dbReference type="OrthoDB" id="9972683at2759"/>
<evidence type="ECO:0000256" key="2">
    <source>
        <dbReference type="SAM" id="Phobius"/>
    </source>
</evidence>
<feature type="compositionally biased region" description="Low complexity" evidence="1">
    <location>
        <begin position="51"/>
        <end position="72"/>
    </location>
</feature>
<dbReference type="AlphaFoldDB" id="A0A9N8PUC4"/>
<dbReference type="Proteomes" id="UP000745764">
    <property type="component" value="Unassembled WGS sequence"/>
</dbReference>
<dbReference type="Gene3D" id="3.40.50.1820">
    <property type="entry name" value="alpha/beta hydrolase"/>
    <property type="match status" value="1"/>
</dbReference>
<proteinExistence type="predicted"/>
<dbReference type="EMBL" id="CAINUL010000014">
    <property type="protein sequence ID" value="CAD0111831.1"/>
    <property type="molecule type" value="Genomic_DNA"/>
</dbReference>
<evidence type="ECO:0000313" key="4">
    <source>
        <dbReference type="Proteomes" id="UP000745764"/>
    </source>
</evidence>
<evidence type="ECO:0000313" key="3">
    <source>
        <dbReference type="EMBL" id="CAD0111831.1"/>
    </source>
</evidence>
<organism evidence="3 4">
    <name type="scientific">Aureobasidium uvarum</name>
    <dbReference type="NCBI Taxonomy" id="2773716"/>
    <lineage>
        <taxon>Eukaryota</taxon>
        <taxon>Fungi</taxon>
        <taxon>Dikarya</taxon>
        <taxon>Ascomycota</taxon>
        <taxon>Pezizomycotina</taxon>
        <taxon>Dothideomycetes</taxon>
        <taxon>Dothideomycetidae</taxon>
        <taxon>Dothideales</taxon>
        <taxon>Saccotheciaceae</taxon>
        <taxon>Aureobasidium</taxon>
    </lineage>
</organism>
<keyword evidence="2" id="KW-1133">Transmembrane helix</keyword>
<feature type="transmembrane region" description="Helical" evidence="2">
    <location>
        <begin position="17"/>
        <end position="37"/>
    </location>
</feature>
<evidence type="ECO:0000256" key="1">
    <source>
        <dbReference type="SAM" id="MobiDB-lite"/>
    </source>
</evidence>
<comment type="caution">
    <text evidence="3">The sequence shown here is derived from an EMBL/GenBank/DDBJ whole genome shotgun (WGS) entry which is preliminary data.</text>
</comment>
<keyword evidence="2" id="KW-0472">Membrane</keyword>
<dbReference type="InterPro" id="IPR029058">
    <property type="entry name" value="AB_hydrolase_fold"/>
</dbReference>
<keyword evidence="2" id="KW-0812">Transmembrane</keyword>
<gene>
    <name evidence="3" type="ORF">AWRI4620_LOCUS6086</name>
</gene>
<dbReference type="SUPFAM" id="SSF53474">
    <property type="entry name" value="alpha/beta-Hydrolases"/>
    <property type="match status" value="1"/>
</dbReference>
<keyword evidence="4" id="KW-1185">Reference proteome</keyword>
<feature type="region of interest" description="Disordered" evidence="1">
    <location>
        <begin position="46"/>
        <end position="77"/>
    </location>
</feature>